<dbReference type="RefSeq" id="WP_205108624.1">
    <property type="nucleotide sequence ID" value="NZ_CAWUJD010000001.1"/>
</dbReference>
<dbReference type="Pfam" id="PF19515">
    <property type="entry name" value="DUF6048"/>
    <property type="match status" value="1"/>
</dbReference>
<dbReference type="InterPro" id="IPR046111">
    <property type="entry name" value="DUF6048"/>
</dbReference>
<keyword evidence="2" id="KW-1185">Reference proteome</keyword>
<proteinExistence type="predicted"/>
<sequence length="229" mass="25495">MTLRQNISTSISRLAVSAVLLVAALSAHGQGKLFAIAKDSVPLLNGFAVSFDVAGPVVLALSDYGEYEAAVRLNLHNQYFPIVEVGYGMAEHDDEVTSMYYKTEAPYFRVGCDLNLLKNKHSANRLYAGVRYAFTYYKVDISRPTFQDPVWGWDTGFSVSGDQCNQHWAEVVLGLDTRLWGPLHLGWSVRYKLRLAHKDSSAGNTWYVPGYGKYGDTRIGANFNVIIDI</sequence>
<evidence type="ECO:0000313" key="1">
    <source>
        <dbReference type="EMBL" id="MBM6661170.1"/>
    </source>
</evidence>
<organism evidence="1 2">
    <name type="scientific">Marseilla massiliensis</name>
    <dbReference type="NCBI Taxonomy" id="1841864"/>
    <lineage>
        <taxon>Bacteria</taxon>
        <taxon>Pseudomonadati</taxon>
        <taxon>Bacteroidota</taxon>
        <taxon>Bacteroidia</taxon>
        <taxon>Bacteroidales</taxon>
        <taxon>Prevotellaceae</taxon>
        <taxon>Marseilla</taxon>
    </lineage>
</organism>
<name>A0A938WL43_9BACT</name>
<comment type="caution">
    <text evidence="1">The sequence shown here is derived from an EMBL/GenBank/DDBJ whole genome shotgun (WGS) entry which is preliminary data.</text>
</comment>
<protein>
    <submittedName>
        <fullName evidence="1">Uncharacterized protein</fullName>
    </submittedName>
</protein>
<dbReference type="Proteomes" id="UP000764045">
    <property type="component" value="Unassembled WGS sequence"/>
</dbReference>
<gene>
    <name evidence="1" type="ORF">H6B30_05270</name>
</gene>
<reference evidence="1 2" key="1">
    <citation type="journal article" date="2021" name="Sci. Rep.">
        <title>The distribution of antibiotic resistance genes in chicken gut microbiota commensals.</title>
        <authorList>
            <person name="Juricova H."/>
            <person name="Matiasovicova J."/>
            <person name="Kubasova T."/>
            <person name="Cejkova D."/>
            <person name="Rychlik I."/>
        </authorList>
    </citation>
    <scope>NUCLEOTIDE SEQUENCE [LARGE SCALE GENOMIC DNA]</scope>
    <source>
        <strain evidence="1 2">An819</strain>
    </source>
</reference>
<evidence type="ECO:0000313" key="2">
    <source>
        <dbReference type="Proteomes" id="UP000764045"/>
    </source>
</evidence>
<dbReference type="AlphaFoldDB" id="A0A938WL43"/>
<accession>A0A938WL43</accession>
<dbReference type="EMBL" id="JACJJL010000006">
    <property type="protein sequence ID" value="MBM6661170.1"/>
    <property type="molecule type" value="Genomic_DNA"/>
</dbReference>